<dbReference type="EMBL" id="AGRW01000050">
    <property type="protein sequence ID" value="EIC01389.1"/>
    <property type="molecule type" value="Genomic_DNA"/>
</dbReference>
<dbReference type="Pfam" id="PF09084">
    <property type="entry name" value="NMT1"/>
    <property type="match status" value="1"/>
</dbReference>
<protein>
    <submittedName>
        <fullName evidence="3">ABC-type nitrate/sulfonate/bicarbonate transport systems periplasmic components-like protein</fullName>
    </submittedName>
</protein>
<organism evidence="3 4">
    <name type="scientific">Treponema saccharophilum DSM 2985</name>
    <dbReference type="NCBI Taxonomy" id="907348"/>
    <lineage>
        <taxon>Bacteria</taxon>
        <taxon>Pseudomonadati</taxon>
        <taxon>Spirochaetota</taxon>
        <taxon>Spirochaetia</taxon>
        <taxon>Spirochaetales</taxon>
        <taxon>Treponemataceae</taxon>
        <taxon>Treponema</taxon>
    </lineage>
</organism>
<evidence type="ECO:0000259" key="2">
    <source>
        <dbReference type="Pfam" id="PF09084"/>
    </source>
</evidence>
<accession>H7ELY1</accession>
<dbReference type="PANTHER" id="PTHR30024:SF42">
    <property type="entry name" value="ALIPHATIC SULFONATES-BINDING PROTEIN-RELATED"/>
    <property type="match status" value="1"/>
</dbReference>
<dbReference type="OrthoDB" id="9802202at2"/>
<sequence>MKKSISKSVLAAAAATVLLAFPSCNKKEASSAQKVVRINFQTGNLCGAPVHVAMKMGLFDEELEKIGQKAEYVQQVEGGATLGEMIASGKVDAGYGLYATQLQAMENGLPISYTSGIHVGCTKYYVRKDSDIQSVKDLRGKKIGVPGLADSSVMNLKRKLMDVGIGVTADNNEVEFVAYSSADLAIALNNGAVDVIGAHDPVATKGELAYGFRKILDTGTDEKFRNEYCCQQFVTHKLLRENPEGAAAVTRALQKASAYVEAEPRATAQLQIENDLVAGDLDFNASLLDELNFIPSRSLGRQTFDAAARQLKEAGILKNSTDIEKFIAQGYIELFGVPDGYSYDKETKTFTEINGIRTGFPL</sequence>
<dbReference type="STRING" id="907348.TresaDRAFT_1281"/>
<evidence type="ECO:0000256" key="1">
    <source>
        <dbReference type="SAM" id="SignalP"/>
    </source>
</evidence>
<reference evidence="3 4" key="1">
    <citation type="submission" date="2011-09" db="EMBL/GenBank/DDBJ databases">
        <title>The draft genome of Treponema saccharophilum DSM 2985.</title>
        <authorList>
            <consortium name="US DOE Joint Genome Institute (JGI-PGF)"/>
            <person name="Lucas S."/>
            <person name="Copeland A."/>
            <person name="Lapidus A."/>
            <person name="Glavina del Rio T."/>
            <person name="Dalin E."/>
            <person name="Tice H."/>
            <person name="Bruce D."/>
            <person name="Goodwin L."/>
            <person name="Pitluck S."/>
            <person name="Peters L."/>
            <person name="Kyrpides N."/>
            <person name="Mavromatis K."/>
            <person name="Ivanova N."/>
            <person name="Markowitz V."/>
            <person name="Cheng J.-F."/>
            <person name="Hugenholtz P."/>
            <person name="Woyke T."/>
            <person name="Wu D."/>
            <person name="Gronow S."/>
            <person name="Wellnitz S."/>
            <person name="Brambilla E."/>
            <person name="Klenk H.-P."/>
            <person name="Eisen J.A."/>
        </authorList>
    </citation>
    <scope>NUCLEOTIDE SEQUENCE [LARGE SCALE GENOMIC DNA]</scope>
    <source>
        <strain evidence="3 4">DSM 2985</strain>
    </source>
</reference>
<dbReference type="eggNOG" id="COG0715">
    <property type="taxonomic scope" value="Bacteria"/>
</dbReference>
<dbReference type="PANTHER" id="PTHR30024">
    <property type="entry name" value="ALIPHATIC SULFONATES-BINDING PROTEIN-RELATED"/>
    <property type="match status" value="1"/>
</dbReference>
<feature type="signal peptide" evidence="1">
    <location>
        <begin position="1"/>
        <end position="20"/>
    </location>
</feature>
<dbReference type="RefSeq" id="WP_002705116.1">
    <property type="nucleotide sequence ID" value="NZ_AGRW01000050.1"/>
</dbReference>
<dbReference type="PATRIC" id="fig|907348.3.peg.1930"/>
<dbReference type="Gene3D" id="3.40.190.10">
    <property type="entry name" value="Periplasmic binding protein-like II"/>
    <property type="match status" value="3"/>
</dbReference>
<keyword evidence="4" id="KW-1185">Reference proteome</keyword>
<dbReference type="SUPFAM" id="SSF53850">
    <property type="entry name" value="Periplasmic binding protein-like II"/>
    <property type="match status" value="1"/>
</dbReference>
<proteinExistence type="predicted"/>
<feature type="domain" description="SsuA/THI5-like" evidence="2">
    <location>
        <begin position="49"/>
        <end position="265"/>
    </location>
</feature>
<name>H7ELY1_9SPIR</name>
<dbReference type="InterPro" id="IPR015168">
    <property type="entry name" value="SsuA/THI5"/>
</dbReference>
<keyword evidence="1" id="KW-0732">Signal</keyword>
<gene>
    <name evidence="3" type="ORF">TresaDRAFT_1281</name>
</gene>
<comment type="caution">
    <text evidence="3">The sequence shown here is derived from an EMBL/GenBank/DDBJ whole genome shotgun (WGS) entry which is preliminary data.</text>
</comment>
<evidence type="ECO:0000313" key="3">
    <source>
        <dbReference type="EMBL" id="EIC01389.1"/>
    </source>
</evidence>
<dbReference type="AlphaFoldDB" id="H7ELY1"/>
<evidence type="ECO:0000313" key="4">
    <source>
        <dbReference type="Proteomes" id="UP000003571"/>
    </source>
</evidence>
<feature type="chain" id="PRO_5003609255" evidence="1">
    <location>
        <begin position="21"/>
        <end position="362"/>
    </location>
</feature>
<dbReference type="Proteomes" id="UP000003571">
    <property type="component" value="Unassembled WGS sequence"/>
</dbReference>